<accession>W4PZR7</accession>
<reference evidence="1" key="1">
    <citation type="journal article" date="2014" name="Genome Announc.">
        <title>Draft Genome Sequences of Three Alkaliphilic Bacillus Strains, Bacillus wakoensis JCM 9140T, Bacillus akibai JCM 9157T, and Bacillus hemicellulosilyticus JCM 9152T.</title>
        <authorList>
            <person name="Yuki M."/>
            <person name="Oshima K."/>
            <person name="Suda W."/>
            <person name="Oshida Y."/>
            <person name="Kitamura K."/>
            <person name="Iida T."/>
            <person name="Hattori M."/>
            <person name="Ohkuma M."/>
        </authorList>
    </citation>
    <scope>NUCLEOTIDE SEQUENCE [LARGE SCALE GENOMIC DNA]</scope>
    <source>
        <strain evidence="1">JCM 9140</strain>
    </source>
</reference>
<comment type="caution">
    <text evidence="1">The sequence shown here is derived from an EMBL/GenBank/DDBJ whole genome shotgun (WGS) entry which is preliminary data.</text>
</comment>
<dbReference type="STRING" id="1236970.JCM9140_1219"/>
<proteinExistence type="predicted"/>
<evidence type="ECO:0000313" key="1">
    <source>
        <dbReference type="EMBL" id="GAE25237.1"/>
    </source>
</evidence>
<protein>
    <submittedName>
        <fullName evidence="1">Uncharacterized protein</fullName>
    </submittedName>
</protein>
<sequence length="52" mass="6272">MKSQKKTDFTFWYGKEVDVEHNPIPSIEKTDNQPYETLKTAIQEEAKRKWQE</sequence>
<dbReference type="EMBL" id="BAUT01000008">
    <property type="protein sequence ID" value="GAE25237.1"/>
    <property type="molecule type" value="Genomic_DNA"/>
</dbReference>
<dbReference type="Proteomes" id="UP000018890">
    <property type="component" value="Unassembled WGS sequence"/>
</dbReference>
<gene>
    <name evidence="1" type="ORF">JCM9140_1219</name>
</gene>
<name>W4PZR7_9BACI</name>
<organism evidence="1 2">
    <name type="scientific">Halalkalibacter wakoensis JCM 9140</name>
    <dbReference type="NCBI Taxonomy" id="1236970"/>
    <lineage>
        <taxon>Bacteria</taxon>
        <taxon>Bacillati</taxon>
        <taxon>Bacillota</taxon>
        <taxon>Bacilli</taxon>
        <taxon>Bacillales</taxon>
        <taxon>Bacillaceae</taxon>
        <taxon>Halalkalibacter</taxon>
    </lineage>
</organism>
<dbReference type="AlphaFoldDB" id="W4PZR7"/>
<dbReference type="RefSeq" id="WP_156314781.1">
    <property type="nucleotide sequence ID" value="NZ_BAUT01000008.1"/>
</dbReference>
<evidence type="ECO:0000313" key="2">
    <source>
        <dbReference type="Proteomes" id="UP000018890"/>
    </source>
</evidence>
<keyword evidence="2" id="KW-1185">Reference proteome</keyword>